<evidence type="ECO:0000259" key="8">
    <source>
        <dbReference type="Pfam" id="PF07559"/>
    </source>
</evidence>
<dbReference type="EMBL" id="CP059733">
    <property type="protein sequence ID" value="WDE05173.1"/>
    <property type="molecule type" value="Genomic_DNA"/>
</dbReference>
<gene>
    <name evidence="10" type="primary">flgE</name>
    <name evidence="10" type="ORF">SG34_028420</name>
</gene>
<evidence type="ECO:0000259" key="9">
    <source>
        <dbReference type="Pfam" id="PF22692"/>
    </source>
</evidence>
<feature type="domain" description="Flagellar basal body rod protein N-terminal" evidence="6">
    <location>
        <begin position="5"/>
        <end position="33"/>
    </location>
</feature>
<keyword evidence="10" id="KW-0282">Flagellum</keyword>
<comment type="function">
    <text evidence="5">A flexible structure which links the flagellar filament to the drive apparatus in the basal body.</text>
</comment>
<evidence type="ECO:0000256" key="1">
    <source>
        <dbReference type="ARBA" id="ARBA00004117"/>
    </source>
</evidence>
<dbReference type="KEGG" id="tvd:SG34_028420"/>
<sequence>MSFSIGLSGLRATNEQLDVISQNIANVDTSGFKSGRAEFSAIYSGGLPGGVEVADVSSNFDRDGSVINTGRSMDMAISGRGFFVLNNNGETAYTRAGTFNRDASNYIVSNSGARLQGYPVDSTGALLDGVVSDLQVATGTLQASESSVVNFAANLKADSAIPATAWNPASIQPDMYNYSQSSTVYDTLGTEHVLTQYFVKTGTNSWDAHYFIDGAAAGTTPTQALTFDATGNLLTPAAAVNLTHNVTNGANNLAIGLSLTDMTQNSADFSLSRNETDGYGAGELKNIRVDDDGSVYGVYTNGQDMLQGKVILADFANPDGLSKGDNTTWTQTFSSGAPMLGVPDSGTLGSLSSGAYEGSNVDLTGELVNLMTAQRNYQANAKTISAAEQMTQVLFSSF</sequence>
<evidence type="ECO:0000313" key="11">
    <source>
        <dbReference type="Proteomes" id="UP000032352"/>
    </source>
</evidence>
<dbReference type="NCBIfam" id="NF005286">
    <property type="entry name" value="PRK06803.1"/>
    <property type="match status" value="1"/>
</dbReference>
<accession>A0AAF0C8W5</accession>
<comment type="similarity">
    <text evidence="2 5">Belongs to the flagella basal body rod proteins family.</text>
</comment>
<dbReference type="InterPro" id="IPR001444">
    <property type="entry name" value="Flag_bb_rod_N"/>
</dbReference>
<dbReference type="InterPro" id="IPR037925">
    <property type="entry name" value="FlgE/F/G-like"/>
</dbReference>
<keyword evidence="10" id="KW-0969">Cilium</keyword>
<dbReference type="GO" id="GO:0009425">
    <property type="term" value="C:bacterial-type flagellum basal body"/>
    <property type="evidence" value="ECO:0007669"/>
    <property type="project" value="UniProtKB-SubCell"/>
</dbReference>
<dbReference type="NCBIfam" id="TIGR03506">
    <property type="entry name" value="FlgEFG_subfam"/>
    <property type="match status" value="1"/>
</dbReference>
<dbReference type="Pfam" id="PF00460">
    <property type="entry name" value="Flg_bb_rod"/>
    <property type="match status" value="1"/>
</dbReference>
<dbReference type="InterPro" id="IPR020013">
    <property type="entry name" value="Flagellar_FlgE/F/G"/>
</dbReference>
<evidence type="ECO:0000256" key="4">
    <source>
        <dbReference type="ARBA" id="ARBA00023143"/>
    </source>
</evidence>
<proteinExistence type="inferred from homology"/>
<dbReference type="RefSeq" id="WP_044838875.1">
    <property type="nucleotide sequence ID" value="NZ_CP059733.1"/>
</dbReference>
<dbReference type="Pfam" id="PF22692">
    <property type="entry name" value="LlgE_F_G_D1"/>
    <property type="match status" value="1"/>
</dbReference>
<comment type="subcellular location">
    <subcellularLocation>
        <location evidence="1 5">Bacterial flagellum basal body</location>
    </subcellularLocation>
</comment>
<feature type="domain" description="Flagellar basal-body/hook protein C-terminal" evidence="7">
    <location>
        <begin position="353"/>
        <end position="394"/>
    </location>
</feature>
<dbReference type="InterPro" id="IPR053967">
    <property type="entry name" value="LlgE_F_G-like_D1"/>
</dbReference>
<dbReference type="InterPro" id="IPR037058">
    <property type="entry name" value="Falgellar_hook_FlgE_sf"/>
</dbReference>
<dbReference type="InterPro" id="IPR011491">
    <property type="entry name" value="FlgE_D2"/>
</dbReference>
<evidence type="ECO:0000259" key="6">
    <source>
        <dbReference type="Pfam" id="PF00460"/>
    </source>
</evidence>
<dbReference type="SUPFAM" id="SSF117143">
    <property type="entry name" value="Flagellar hook protein flgE"/>
    <property type="match status" value="1"/>
</dbReference>
<dbReference type="GO" id="GO:0005829">
    <property type="term" value="C:cytosol"/>
    <property type="evidence" value="ECO:0007669"/>
    <property type="project" value="TreeGrafter"/>
</dbReference>
<feature type="domain" description="Flagellar hook protein FlgE D2" evidence="8">
    <location>
        <begin position="154"/>
        <end position="279"/>
    </location>
</feature>
<name>A0AAF0C8W5_9GAMM</name>
<dbReference type="NCBIfam" id="NF004238">
    <property type="entry name" value="PRK05682.1-1"/>
    <property type="match status" value="1"/>
</dbReference>
<keyword evidence="4 5" id="KW-0975">Bacterial flagellum</keyword>
<evidence type="ECO:0000259" key="7">
    <source>
        <dbReference type="Pfam" id="PF06429"/>
    </source>
</evidence>
<reference evidence="10 11" key="1">
    <citation type="journal article" date="2015" name="Genome Announc.">
        <title>Draft Genome Sequences of Marine Isolates of Thalassomonas viridans and Thalassomonas actiniarum.</title>
        <authorList>
            <person name="Olonade I."/>
            <person name="van Zyl L.J."/>
            <person name="Trindade M."/>
        </authorList>
    </citation>
    <scope>NUCLEOTIDE SEQUENCE [LARGE SCALE GENOMIC DNA]</scope>
    <source>
        <strain evidence="10 11">XOM25</strain>
    </source>
</reference>
<protein>
    <recommendedName>
        <fullName evidence="3 5">Flagellar hook protein FlgE</fullName>
    </recommendedName>
</protein>
<keyword evidence="11" id="KW-1185">Reference proteome</keyword>
<evidence type="ECO:0000313" key="10">
    <source>
        <dbReference type="EMBL" id="WDE05173.1"/>
    </source>
</evidence>
<keyword evidence="10" id="KW-0966">Cell projection</keyword>
<dbReference type="GO" id="GO:0009424">
    <property type="term" value="C:bacterial-type flagellum hook"/>
    <property type="evidence" value="ECO:0007669"/>
    <property type="project" value="TreeGrafter"/>
</dbReference>
<dbReference type="GO" id="GO:0071978">
    <property type="term" value="P:bacterial-type flagellum-dependent swarming motility"/>
    <property type="evidence" value="ECO:0007669"/>
    <property type="project" value="TreeGrafter"/>
</dbReference>
<dbReference type="InterPro" id="IPR010930">
    <property type="entry name" value="Flg_bb/hook_C_dom"/>
</dbReference>
<dbReference type="PANTHER" id="PTHR30435">
    <property type="entry name" value="FLAGELLAR PROTEIN"/>
    <property type="match status" value="1"/>
</dbReference>
<evidence type="ECO:0000256" key="2">
    <source>
        <dbReference type="ARBA" id="ARBA00009677"/>
    </source>
</evidence>
<dbReference type="Pfam" id="PF07559">
    <property type="entry name" value="FlgE_D2"/>
    <property type="match status" value="1"/>
</dbReference>
<dbReference type="Gene3D" id="2.60.98.20">
    <property type="entry name" value="Flagellar hook protein FlgE"/>
    <property type="match status" value="1"/>
</dbReference>
<evidence type="ECO:0000256" key="3">
    <source>
        <dbReference type="ARBA" id="ARBA00019015"/>
    </source>
</evidence>
<dbReference type="Pfam" id="PF06429">
    <property type="entry name" value="Flg_bbr_C"/>
    <property type="match status" value="1"/>
</dbReference>
<feature type="domain" description="Flagellar hook protein FlgE/F/G-like D1" evidence="9">
    <location>
        <begin position="76"/>
        <end position="124"/>
    </location>
</feature>
<reference evidence="10 11" key="2">
    <citation type="journal article" date="2022" name="Mar. Drugs">
        <title>Bioassay-Guided Fractionation Leads to the Detection of Cholic Acid Generated by the Rare Thalassomonas sp.</title>
        <authorList>
            <person name="Pheiffer F."/>
            <person name="Schneider Y.K."/>
            <person name="Hansen E.H."/>
            <person name="Andersen J.H."/>
            <person name="Isaksson J."/>
            <person name="Busche T."/>
            <person name="R C."/>
            <person name="Kalinowski J."/>
            <person name="Zyl L.V."/>
            <person name="Trindade M."/>
        </authorList>
    </citation>
    <scope>NUCLEOTIDE SEQUENCE [LARGE SCALE GENOMIC DNA]</scope>
    <source>
        <strain evidence="10 11">XOM25</strain>
    </source>
</reference>
<dbReference type="AlphaFoldDB" id="A0AAF0C8W5"/>
<organism evidence="10 11">
    <name type="scientific">Thalassomonas viridans</name>
    <dbReference type="NCBI Taxonomy" id="137584"/>
    <lineage>
        <taxon>Bacteria</taxon>
        <taxon>Pseudomonadati</taxon>
        <taxon>Pseudomonadota</taxon>
        <taxon>Gammaproteobacteria</taxon>
        <taxon>Alteromonadales</taxon>
        <taxon>Colwelliaceae</taxon>
        <taxon>Thalassomonas</taxon>
    </lineage>
</organism>
<evidence type="ECO:0000256" key="5">
    <source>
        <dbReference type="RuleBase" id="RU362116"/>
    </source>
</evidence>
<dbReference type="PANTHER" id="PTHR30435:SF1">
    <property type="entry name" value="FLAGELLAR HOOK PROTEIN FLGE"/>
    <property type="match status" value="1"/>
</dbReference>
<dbReference type="Proteomes" id="UP000032352">
    <property type="component" value="Chromosome"/>
</dbReference>